<feature type="compositionally biased region" description="Basic and acidic residues" evidence="1">
    <location>
        <begin position="1"/>
        <end position="13"/>
    </location>
</feature>
<evidence type="ECO:0000313" key="2">
    <source>
        <dbReference type="EnsemblPlants" id="QL05p011635:mrna:CDS:1"/>
    </source>
</evidence>
<evidence type="ECO:0000256" key="1">
    <source>
        <dbReference type="SAM" id="MobiDB-lite"/>
    </source>
</evidence>
<protein>
    <submittedName>
        <fullName evidence="2">Uncharacterized protein</fullName>
    </submittedName>
</protein>
<accession>A0A7N2LM29</accession>
<reference evidence="2" key="2">
    <citation type="submission" date="2021-01" db="UniProtKB">
        <authorList>
            <consortium name="EnsemblPlants"/>
        </authorList>
    </citation>
    <scope>IDENTIFICATION</scope>
</reference>
<name>A0A7N2LM29_QUELO</name>
<feature type="compositionally biased region" description="Polar residues" evidence="1">
    <location>
        <begin position="16"/>
        <end position="41"/>
    </location>
</feature>
<reference evidence="2 3" key="1">
    <citation type="journal article" date="2016" name="G3 (Bethesda)">
        <title>First Draft Assembly and Annotation of the Genome of a California Endemic Oak Quercus lobata Nee (Fagaceae).</title>
        <authorList>
            <person name="Sork V.L."/>
            <person name="Fitz-Gibbon S.T."/>
            <person name="Puiu D."/>
            <person name="Crepeau M."/>
            <person name="Gugger P.F."/>
            <person name="Sherman R."/>
            <person name="Stevens K."/>
            <person name="Langley C.H."/>
            <person name="Pellegrini M."/>
            <person name="Salzberg S.L."/>
        </authorList>
    </citation>
    <scope>NUCLEOTIDE SEQUENCE [LARGE SCALE GENOMIC DNA]</scope>
    <source>
        <strain evidence="2 3">cv. SW786</strain>
    </source>
</reference>
<feature type="region of interest" description="Disordered" evidence="1">
    <location>
        <begin position="76"/>
        <end position="95"/>
    </location>
</feature>
<dbReference type="Proteomes" id="UP000594261">
    <property type="component" value="Chromosome 5"/>
</dbReference>
<dbReference type="EMBL" id="LRBV02000005">
    <property type="status" value="NOT_ANNOTATED_CDS"/>
    <property type="molecule type" value="Genomic_DNA"/>
</dbReference>
<dbReference type="AlphaFoldDB" id="A0A7N2LM29"/>
<keyword evidence="3" id="KW-1185">Reference proteome</keyword>
<feature type="compositionally biased region" description="Polar residues" evidence="1">
    <location>
        <begin position="76"/>
        <end position="91"/>
    </location>
</feature>
<evidence type="ECO:0000313" key="3">
    <source>
        <dbReference type="Proteomes" id="UP000594261"/>
    </source>
</evidence>
<dbReference type="Gramene" id="QL05p011635:mrna">
    <property type="protein sequence ID" value="QL05p011635:mrna:CDS:1"/>
    <property type="gene ID" value="QL05p011635"/>
</dbReference>
<proteinExistence type="predicted"/>
<dbReference type="InParanoid" id="A0A7N2LM29"/>
<sequence length="164" mass="17711">MVQKYRDSLKKEAQPPMTTVANEPDILSQQQQDPAAKNTQGFQSVTLPLETNVPTIGGSTSCGPCGNQSNVWMTQMDASSSEQMRNESTGGQPFDWESVLNVPDELSSLETFLVGTSGGPDLYYNNAPLLGPFHTDHGEHGCSQDGIAENFNGDVSACEHFNNL</sequence>
<organism evidence="2 3">
    <name type="scientific">Quercus lobata</name>
    <name type="common">Valley oak</name>
    <dbReference type="NCBI Taxonomy" id="97700"/>
    <lineage>
        <taxon>Eukaryota</taxon>
        <taxon>Viridiplantae</taxon>
        <taxon>Streptophyta</taxon>
        <taxon>Embryophyta</taxon>
        <taxon>Tracheophyta</taxon>
        <taxon>Spermatophyta</taxon>
        <taxon>Magnoliopsida</taxon>
        <taxon>eudicotyledons</taxon>
        <taxon>Gunneridae</taxon>
        <taxon>Pentapetalae</taxon>
        <taxon>rosids</taxon>
        <taxon>fabids</taxon>
        <taxon>Fagales</taxon>
        <taxon>Fagaceae</taxon>
        <taxon>Quercus</taxon>
    </lineage>
</organism>
<feature type="region of interest" description="Disordered" evidence="1">
    <location>
        <begin position="1"/>
        <end position="41"/>
    </location>
</feature>
<dbReference type="EnsemblPlants" id="QL05p011635:mrna">
    <property type="protein sequence ID" value="QL05p011635:mrna:CDS:1"/>
    <property type="gene ID" value="QL05p011635"/>
</dbReference>